<evidence type="ECO:0000256" key="5">
    <source>
        <dbReference type="PROSITE-ProRule" id="PRU01248"/>
    </source>
</evidence>
<evidence type="ECO:0000313" key="11">
    <source>
        <dbReference type="Proteomes" id="UP000663920"/>
    </source>
</evidence>
<dbReference type="InterPro" id="IPR013762">
    <property type="entry name" value="Integrase-like_cat_sf"/>
</dbReference>
<dbReference type="KEGG" id="pcea:J3359_09225"/>
<evidence type="ECO:0000256" key="3">
    <source>
        <dbReference type="ARBA" id="ARBA00023125"/>
    </source>
</evidence>
<dbReference type="KEGG" id="pcea:J3359_09320"/>
<dbReference type="GO" id="GO:0003677">
    <property type="term" value="F:DNA binding"/>
    <property type="evidence" value="ECO:0007669"/>
    <property type="project" value="UniProtKB-UniRule"/>
</dbReference>
<dbReference type="PROSITE" id="PS51900">
    <property type="entry name" value="CB"/>
    <property type="match status" value="1"/>
</dbReference>
<dbReference type="AlphaFoldDB" id="A0A975CJR3"/>
<evidence type="ECO:0000259" key="7">
    <source>
        <dbReference type="PROSITE" id="PS51900"/>
    </source>
</evidence>
<dbReference type="InterPro" id="IPR044068">
    <property type="entry name" value="CB"/>
</dbReference>
<dbReference type="PANTHER" id="PTHR30349:SF41">
    <property type="entry name" value="INTEGRASE_RECOMBINASE PROTEIN MJ0367-RELATED"/>
    <property type="match status" value="1"/>
</dbReference>
<organism evidence="10 11">
    <name type="scientific">Polaribacter cellanae</name>
    <dbReference type="NCBI Taxonomy" id="2818493"/>
    <lineage>
        <taxon>Bacteria</taxon>
        <taxon>Pseudomonadati</taxon>
        <taxon>Bacteroidota</taxon>
        <taxon>Flavobacteriia</taxon>
        <taxon>Flavobacteriales</taxon>
        <taxon>Flavobacteriaceae</taxon>
    </lineage>
</organism>
<dbReference type="KEGG" id="pcea:J3359_09270"/>
<evidence type="ECO:0000256" key="2">
    <source>
        <dbReference type="ARBA" id="ARBA00022908"/>
    </source>
</evidence>
<dbReference type="Pfam" id="PF02899">
    <property type="entry name" value="Phage_int_SAM_1"/>
    <property type="match status" value="1"/>
</dbReference>
<reference evidence="10 11" key="1">
    <citation type="submission" date="2021-03" db="EMBL/GenBank/DDBJ databases">
        <title>Complete genome of Polaribacter_sp.SM13.</title>
        <authorList>
            <person name="Jeong S.W."/>
            <person name="Bae J.W."/>
        </authorList>
    </citation>
    <scope>NUCLEOTIDE SEQUENCE [LARGE SCALE GENOMIC DNA]</scope>
    <source>
        <strain evidence="10 11">SM13</strain>
    </source>
</reference>
<dbReference type="InterPro" id="IPR004107">
    <property type="entry name" value="Integrase_SAM-like_N"/>
</dbReference>
<dbReference type="InterPro" id="IPR050090">
    <property type="entry name" value="Tyrosine_recombinase_XerCD"/>
</dbReference>
<evidence type="ECO:0000313" key="8">
    <source>
        <dbReference type="EMBL" id="QTE21031.1"/>
    </source>
</evidence>
<dbReference type="InterPro" id="IPR010998">
    <property type="entry name" value="Integrase_recombinase_N"/>
</dbReference>
<keyword evidence="11" id="KW-1185">Reference proteome</keyword>
<accession>A0A975CJR3</accession>
<dbReference type="EMBL" id="CP071869">
    <property type="protein sequence ID" value="QTE21031.1"/>
    <property type="molecule type" value="Genomic_DNA"/>
</dbReference>
<dbReference type="Gene3D" id="1.10.150.130">
    <property type="match status" value="1"/>
</dbReference>
<keyword evidence="2" id="KW-0229">DNA integration</keyword>
<dbReference type="EMBL" id="CP071869">
    <property type="protein sequence ID" value="QTE21039.1"/>
    <property type="molecule type" value="Genomic_DNA"/>
</dbReference>
<dbReference type="PANTHER" id="PTHR30349">
    <property type="entry name" value="PHAGE INTEGRASE-RELATED"/>
    <property type="match status" value="1"/>
</dbReference>
<evidence type="ECO:0000313" key="9">
    <source>
        <dbReference type="EMBL" id="QTE21039.1"/>
    </source>
</evidence>
<name>A0A975CJR3_9FLAO</name>
<gene>
    <name evidence="8" type="ORF">J3359_09225</name>
    <name evidence="9" type="ORF">J3359_09270</name>
    <name evidence="10" type="ORF">J3359_09320</name>
</gene>
<dbReference type="PROSITE" id="PS51898">
    <property type="entry name" value="TYR_RECOMBINASE"/>
    <property type="match status" value="1"/>
</dbReference>
<dbReference type="InterPro" id="IPR002104">
    <property type="entry name" value="Integrase_catalytic"/>
</dbReference>
<evidence type="ECO:0000313" key="10">
    <source>
        <dbReference type="EMBL" id="QTE21048.1"/>
    </source>
</evidence>
<feature type="domain" description="Core-binding (CB)" evidence="7">
    <location>
        <begin position="12"/>
        <end position="101"/>
    </location>
</feature>
<keyword evidence="3 5" id="KW-0238">DNA-binding</keyword>
<protein>
    <submittedName>
        <fullName evidence="10">Tyrosine-type recombinase/integrase</fullName>
    </submittedName>
</protein>
<dbReference type="RefSeq" id="WP_208076635.1">
    <property type="nucleotide sequence ID" value="NZ_CP071869.1"/>
</dbReference>
<dbReference type="InterPro" id="IPR011010">
    <property type="entry name" value="DNA_brk_join_enz"/>
</dbReference>
<dbReference type="EMBL" id="CP071869">
    <property type="protein sequence ID" value="QTE21048.1"/>
    <property type="molecule type" value="Genomic_DNA"/>
</dbReference>
<dbReference type="GO" id="GO:0006310">
    <property type="term" value="P:DNA recombination"/>
    <property type="evidence" value="ECO:0007669"/>
    <property type="project" value="UniProtKB-KW"/>
</dbReference>
<sequence length="306" mass="36251">MKKLKLKNSSYKALVINYKEWLDILGFTEKSVYSYPRFLQEFFYYLEQHHINSVENITRTIVKEYYKELQQRPNQKRSGALSKSSLNSHQNALRKFKEYLQKHSAKNIAIHLKPERINRLEIINILTQEEAKELFKATQFSSPFTHIQQRDKAMLVLLYSCGLRRNEAVQLNIKDVLFDKEILHVRKGKNYKERLVPINLYNLEILEEYIYDARIQFKDYRESEALLIGNYGTRLEGNTLASRLRAIVKATNNQEIIDKRISPHRLRHSIATHFLEAGMNIEDIKQFLGHSHLETTQIYTHLVKKL</sequence>
<dbReference type="SUPFAM" id="SSF56349">
    <property type="entry name" value="DNA breaking-rejoining enzymes"/>
    <property type="match status" value="1"/>
</dbReference>
<evidence type="ECO:0000259" key="6">
    <source>
        <dbReference type="PROSITE" id="PS51898"/>
    </source>
</evidence>
<dbReference type="Pfam" id="PF00589">
    <property type="entry name" value="Phage_integrase"/>
    <property type="match status" value="1"/>
</dbReference>
<comment type="similarity">
    <text evidence="1">Belongs to the 'phage' integrase family.</text>
</comment>
<dbReference type="Proteomes" id="UP000663920">
    <property type="component" value="Chromosome"/>
</dbReference>
<keyword evidence="4" id="KW-0233">DNA recombination</keyword>
<evidence type="ECO:0000256" key="4">
    <source>
        <dbReference type="ARBA" id="ARBA00023172"/>
    </source>
</evidence>
<feature type="domain" description="Tyr recombinase" evidence="6">
    <location>
        <begin position="121"/>
        <end position="306"/>
    </location>
</feature>
<proteinExistence type="inferred from homology"/>
<dbReference type="GO" id="GO:0015074">
    <property type="term" value="P:DNA integration"/>
    <property type="evidence" value="ECO:0007669"/>
    <property type="project" value="UniProtKB-KW"/>
</dbReference>
<evidence type="ECO:0000256" key="1">
    <source>
        <dbReference type="ARBA" id="ARBA00008857"/>
    </source>
</evidence>
<dbReference type="Gene3D" id="1.10.443.10">
    <property type="entry name" value="Intergrase catalytic core"/>
    <property type="match status" value="1"/>
</dbReference>